<evidence type="ECO:0000256" key="4">
    <source>
        <dbReference type="ARBA" id="ARBA00022670"/>
    </source>
</evidence>
<evidence type="ECO:0000256" key="9">
    <source>
        <dbReference type="RuleBase" id="RU361240"/>
    </source>
</evidence>
<dbReference type="Gene3D" id="3.50.30.30">
    <property type="match status" value="1"/>
</dbReference>
<comment type="similarity">
    <text evidence="2">Belongs to the peptidase M28 family. M28B subfamily.</text>
</comment>
<evidence type="ECO:0000256" key="8">
    <source>
        <dbReference type="ARBA" id="ARBA00022833"/>
    </source>
</evidence>
<organism evidence="12 13">
    <name type="scientific">Hohenbuehelia grisea</name>
    <dbReference type="NCBI Taxonomy" id="104357"/>
    <lineage>
        <taxon>Eukaryota</taxon>
        <taxon>Fungi</taxon>
        <taxon>Dikarya</taxon>
        <taxon>Basidiomycota</taxon>
        <taxon>Agaricomycotina</taxon>
        <taxon>Agaricomycetes</taxon>
        <taxon>Agaricomycetidae</taxon>
        <taxon>Agaricales</taxon>
        <taxon>Pleurotineae</taxon>
        <taxon>Pleurotaceae</taxon>
        <taxon>Hohenbuehelia</taxon>
    </lineage>
</organism>
<dbReference type="PANTHER" id="PTHR12147">
    <property type="entry name" value="METALLOPEPTIDASE M28 FAMILY MEMBER"/>
    <property type="match status" value="1"/>
</dbReference>
<gene>
    <name evidence="12" type="ORF">HGRIS_010424</name>
</gene>
<accession>A0ABR3IZI6</accession>
<keyword evidence="13" id="KW-1185">Reference proteome</keyword>
<dbReference type="Proteomes" id="UP001556367">
    <property type="component" value="Unassembled WGS sequence"/>
</dbReference>
<evidence type="ECO:0000256" key="7">
    <source>
        <dbReference type="ARBA" id="ARBA00022801"/>
    </source>
</evidence>
<evidence type="ECO:0000256" key="2">
    <source>
        <dbReference type="ARBA" id="ARBA00005634"/>
    </source>
</evidence>
<evidence type="ECO:0000313" key="12">
    <source>
        <dbReference type="EMBL" id="KAL0948615.1"/>
    </source>
</evidence>
<evidence type="ECO:0000256" key="1">
    <source>
        <dbReference type="ARBA" id="ARBA00001947"/>
    </source>
</evidence>
<dbReference type="InterPro" id="IPR045175">
    <property type="entry name" value="M28_fam"/>
</dbReference>
<proteinExistence type="inferred from homology"/>
<dbReference type="Pfam" id="PF04389">
    <property type="entry name" value="Peptidase_M28"/>
    <property type="match status" value="1"/>
</dbReference>
<dbReference type="EC" id="3.4.-.-" evidence="9"/>
<evidence type="ECO:0000256" key="10">
    <source>
        <dbReference type="SAM" id="MobiDB-lite"/>
    </source>
</evidence>
<comment type="caution">
    <text evidence="12">The sequence shown here is derived from an EMBL/GenBank/DDBJ whole genome shotgun (WGS) entry which is preliminary data.</text>
</comment>
<evidence type="ECO:0000256" key="6">
    <source>
        <dbReference type="ARBA" id="ARBA00022729"/>
    </source>
</evidence>
<evidence type="ECO:0000256" key="5">
    <source>
        <dbReference type="ARBA" id="ARBA00022723"/>
    </source>
</evidence>
<dbReference type="InterPro" id="IPR041756">
    <property type="entry name" value="M28_SGAP-like"/>
</dbReference>
<dbReference type="PANTHER" id="PTHR12147:SF26">
    <property type="entry name" value="PEPTIDASE M28 DOMAIN-CONTAINING PROTEIN"/>
    <property type="match status" value="1"/>
</dbReference>
<sequence>MLLSLAASTLLLAVLSSSAAPAANELAARNVTSAALQNSLSLDSLLAHAKKLTEFATLSNGTRALGTAGHNATVTYIKQLLDDTGAYTTQLQSFPTLIADSMLWNLTVDGQKFESKGFMPSNFFELGDASADPITGRVVTIPNSGCEWGDFEGDLWDKIVLLKGGGECSDRVKWSNAGSVGGLLISTPETIEDHDTQILDISKRGHDSHSLRTNPRSLASGRGDPREPPSTRAVAPALYISNQDHARLAESLSARKEVVATVYCVVTRKEKWSSNLIATTKTGDQANIVMAGAHSDSVPAGPGINDNGSGTITLLDLALQLSKFQFNNAVRFGWWSAEERGMLGSDYYVKHLSPAEQQSIALYLNFDMTASPNAGYFIFDGDGDTFGNAVAPGSAHIEHTFLEYFAAERMRNGTIEFSRDTDYVPFMDAYIPVGGLFSGAGENKTEEEAAWCVNSFVQIVNSALLRCASRLRWGGKANAPYDPCYHQACDTIENLNTKALLFNAKGAAHAIATYANSLEAIPRSRDLDVSDDSDDDIQDDN</sequence>
<feature type="region of interest" description="Disordered" evidence="10">
    <location>
        <begin position="202"/>
        <end position="231"/>
    </location>
</feature>
<name>A0ABR3IZI6_9AGAR</name>
<dbReference type="Gene3D" id="3.40.630.10">
    <property type="entry name" value="Zn peptidases"/>
    <property type="match status" value="1"/>
</dbReference>
<keyword evidence="4 9" id="KW-0645">Protease</keyword>
<dbReference type="EMBL" id="JASNQZ010000013">
    <property type="protein sequence ID" value="KAL0948615.1"/>
    <property type="molecule type" value="Genomic_DNA"/>
</dbReference>
<keyword evidence="8 9" id="KW-0862">Zinc</keyword>
<keyword evidence="5 9" id="KW-0479">Metal-binding</keyword>
<evidence type="ECO:0000256" key="3">
    <source>
        <dbReference type="ARBA" id="ARBA00005957"/>
    </source>
</evidence>
<keyword evidence="6 9" id="KW-0732">Signal</keyword>
<dbReference type="CDD" id="cd03876">
    <property type="entry name" value="M28_SGAP_like"/>
    <property type="match status" value="1"/>
</dbReference>
<protein>
    <recommendedName>
        <fullName evidence="9">Peptide hydrolase</fullName>
        <ecNumber evidence="9">3.4.-.-</ecNumber>
    </recommendedName>
</protein>
<keyword evidence="7 9" id="KW-0378">Hydrolase</keyword>
<comment type="similarity">
    <text evidence="3">Belongs to the peptidase M28 family. M28A subfamily.</text>
</comment>
<dbReference type="SUPFAM" id="SSF53187">
    <property type="entry name" value="Zn-dependent exopeptidases"/>
    <property type="match status" value="1"/>
</dbReference>
<reference evidence="13" key="1">
    <citation type="submission" date="2024-06" db="EMBL/GenBank/DDBJ databases">
        <title>Multi-omics analyses provide insights into the biosynthesis of the anticancer antibiotic pleurotin in Hohenbuehelia grisea.</title>
        <authorList>
            <person name="Weaver J.A."/>
            <person name="Alberti F."/>
        </authorList>
    </citation>
    <scope>NUCLEOTIDE SEQUENCE [LARGE SCALE GENOMIC DNA]</scope>
    <source>
        <strain evidence="13">T-177</strain>
    </source>
</reference>
<evidence type="ECO:0000259" key="11">
    <source>
        <dbReference type="Pfam" id="PF04389"/>
    </source>
</evidence>
<feature type="chain" id="PRO_5044972903" description="Peptide hydrolase" evidence="9">
    <location>
        <begin position="20"/>
        <end position="541"/>
    </location>
</feature>
<dbReference type="InterPro" id="IPR007484">
    <property type="entry name" value="Peptidase_M28"/>
</dbReference>
<feature type="signal peptide" evidence="9">
    <location>
        <begin position="1"/>
        <end position="19"/>
    </location>
</feature>
<feature type="domain" description="Peptidase M28" evidence="11">
    <location>
        <begin position="275"/>
        <end position="506"/>
    </location>
</feature>
<evidence type="ECO:0000313" key="13">
    <source>
        <dbReference type="Proteomes" id="UP001556367"/>
    </source>
</evidence>
<comment type="cofactor">
    <cofactor evidence="1">
        <name>Zn(2+)</name>
        <dbReference type="ChEBI" id="CHEBI:29105"/>
    </cofactor>
</comment>